<proteinExistence type="predicted"/>
<evidence type="ECO:0000313" key="1">
    <source>
        <dbReference type="EMBL" id="ESA08453.1"/>
    </source>
</evidence>
<name>U9TQ57_RHIID</name>
<gene>
    <name evidence="1" type="ORF">GLOINDRAFT_325128</name>
</gene>
<protein>
    <submittedName>
        <fullName evidence="1">Uncharacterized protein</fullName>
    </submittedName>
</protein>
<dbReference type="AlphaFoldDB" id="U9TQ57"/>
<sequence>MHVQSSIAASRPNGNWARDQLQRFQTSDEFYTVEVLRKGNHAFVLIKIAKFLLRRQIIRVDFIDLTAPLLISQERQPYTIVKSNFIDLTALLNIPLDLRYFSQKRQLPYRK</sequence>
<dbReference type="HOGENOM" id="CLU_2159747_0_0_1"/>
<reference evidence="1" key="1">
    <citation type="submission" date="2013-07" db="EMBL/GenBank/DDBJ databases">
        <title>The genome of an arbuscular mycorrhizal fungus provides insights into the evolution of the oldest plant symbiosis.</title>
        <authorList>
            <consortium name="DOE Joint Genome Institute"/>
            <person name="Tisserant E."/>
            <person name="Malbreil M."/>
            <person name="Kuo A."/>
            <person name="Kohler A."/>
            <person name="Symeonidi A."/>
            <person name="Balestrini R."/>
            <person name="Charron P."/>
            <person name="Duensing N."/>
            <person name="Frei-dit-Frey N."/>
            <person name="Gianinazzi-Pearson V."/>
            <person name="Gilbert B."/>
            <person name="Handa Y."/>
            <person name="Hijri M."/>
            <person name="Kaul R."/>
            <person name="Kawaguchi M."/>
            <person name="Krajinski F."/>
            <person name="Lammers P."/>
            <person name="Lapierre D."/>
            <person name="Masclaux F.G."/>
            <person name="Murat C."/>
            <person name="Morin E."/>
            <person name="Ndikumana S."/>
            <person name="Pagni M."/>
            <person name="Petitpierre D."/>
            <person name="Requena N."/>
            <person name="Rosikiewicz P."/>
            <person name="Riley R."/>
            <person name="Saito K."/>
            <person name="San Clemente H."/>
            <person name="Shapiro H."/>
            <person name="van Tuinen D."/>
            <person name="Becard G."/>
            <person name="Bonfante P."/>
            <person name="Paszkowski U."/>
            <person name="Shachar-Hill Y."/>
            <person name="Young J.P."/>
            <person name="Sanders I.R."/>
            <person name="Henrissat B."/>
            <person name="Rensing S.A."/>
            <person name="Grigoriev I.V."/>
            <person name="Corradi N."/>
            <person name="Roux C."/>
            <person name="Martin F."/>
        </authorList>
    </citation>
    <scope>NUCLEOTIDE SEQUENCE</scope>
    <source>
        <strain evidence="1">DAOM 197198</strain>
    </source>
</reference>
<accession>U9TQ57</accession>
<organism evidence="1">
    <name type="scientific">Rhizophagus irregularis (strain DAOM 181602 / DAOM 197198 / MUCL 43194)</name>
    <name type="common">Arbuscular mycorrhizal fungus</name>
    <name type="synonym">Glomus intraradices</name>
    <dbReference type="NCBI Taxonomy" id="747089"/>
    <lineage>
        <taxon>Eukaryota</taxon>
        <taxon>Fungi</taxon>
        <taxon>Fungi incertae sedis</taxon>
        <taxon>Mucoromycota</taxon>
        <taxon>Glomeromycotina</taxon>
        <taxon>Glomeromycetes</taxon>
        <taxon>Glomerales</taxon>
        <taxon>Glomeraceae</taxon>
        <taxon>Rhizophagus</taxon>
    </lineage>
</organism>
<dbReference type="EMBL" id="KI289185">
    <property type="protein sequence ID" value="ESA08453.1"/>
    <property type="molecule type" value="Genomic_DNA"/>
</dbReference>